<evidence type="ECO:0000259" key="1">
    <source>
        <dbReference type="Pfam" id="PF04459"/>
    </source>
</evidence>
<dbReference type="InterPro" id="IPR013785">
    <property type="entry name" value="Aldolase_TIM"/>
</dbReference>
<dbReference type="KEGG" id="shi:Shel_09690"/>
<evidence type="ECO:0000313" key="3">
    <source>
        <dbReference type="EMBL" id="ACV22007.1"/>
    </source>
</evidence>
<evidence type="ECO:0000313" key="4">
    <source>
        <dbReference type="Proteomes" id="UP000002026"/>
    </source>
</evidence>
<dbReference type="SUPFAM" id="SSF50156">
    <property type="entry name" value="PDZ domain-like"/>
    <property type="match status" value="1"/>
</dbReference>
<dbReference type="EMBL" id="CP001684">
    <property type="protein sequence ID" value="ACV22007.1"/>
    <property type="molecule type" value="Genomic_DNA"/>
</dbReference>
<dbReference type="RefSeq" id="WP_012798111.1">
    <property type="nucleotide sequence ID" value="NC_013165.1"/>
</dbReference>
<feature type="domain" description="DUF512" evidence="1">
    <location>
        <begin position="233"/>
        <end position="440"/>
    </location>
</feature>
<dbReference type="eggNOG" id="COG1625">
    <property type="taxonomic scope" value="Bacteria"/>
</dbReference>
<sequence length="457" mass="51423">MTEKRTVHEYPGNPARPMARILEVEEYSPAFDAGFEPGCIVTAVNGHPLRDMIDWQWYSDGYEVELSYIDLDGDEGTVVLEREEGESWGITFDGAIFDGIRVCRNACMFCFMRMLPKESRDTLMLRDDDWRLSFLQGNFTTLTNLSEEDADEITERHVSPLRVSLHCISPEVRSKMIGRHADHGVRMMEKLLAGGIELYMQIVLLPGVNDGAELMKTLAWAYLHEGIANVGIVPLGFTKHQTAFDKSFNDREAALEVVEAVEAFQKHAMAERGCAWVYLADEFYSNAYPDDLLDHLPPAEHYGAFDMFEDGIGIIRSFVDDWQQQGQAVSELAQVLEDEGVRVYYVFGEAMRETFTPLVEASPLKGLLIPLYVKNEFFGGNVDVTGLLSGVDVARAIRGVSAHDYVVLPRVMFNSDMITLDDMTVDDIRDTAGMPVTVVSCNAYEFLPEIRELVEGY</sequence>
<dbReference type="Gene3D" id="2.30.42.10">
    <property type="match status" value="1"/>
</dbReference>
<protein>
    <submittedName>
        <fullName evidence="3">Fe-S oxidoreductase</fullName>
    </submittedName>
</protein>
<dbReference type="SUPFAM" id="SSF102114">
    <property type="entry name" value="Radical SAM enzymes"/>
    <property type="match status" value="1"/>
</dbReference>
<dbReference type="Pfam" id="PF19238">
    <property type="entry name" value="Radical_SAM_2"/>
    <property type="match status" value="1"/>
</dbReference>
<dbReference type="Gene3D" id="3.20.20.70">
    <property type="entry name" value="Aldolase class I"/>
    <property type="match status" value="1"/>
</dbReference>
<dbReference type="Proteomes" id="UP000002026">
    <property type="component" value="Chromosome"/>
</dbReference>
<keyword evidence="4" id="KW-1185">Reference proteome</keyword>
<dbReference type="STRING" id="471855.Shel_09690"/>
<dbReference type="HOGENOM" id="CLU_037396_0_0_11"/>
<proteinExistence type="predicted"/>
<dbReference type="InterPro" id="IPR036034">
    <property type="entry name" value="PDZ_sf"/>
</dbReference>
<dbReference type="Pfam" id="PF04459">
    <property type="entry name" value="DUF512"/>
    <property type="match status" value="1"/>
</dbReference>
<accession>C7N522</accession>
<name>C7N522_SLAHD</name>
<dbReference type="InterPro" id="IPR007549">
    <property type="entry name" value="DUF512"/>
</dbReference>
<feature type="domain" description="Putative radical SAM N-terminal" evidence="2">
    <location>
        <begin position="83"/>
        <end position="222"/>
    </location>
</feature>
<gene>
    <name evidence="3" type="ordered locus">Shel_09690</name>
</gene>
<dbReference type="InterPro" id="IPR058240">
    <property type="entry name" value="rSAM_sf"/>
</dbReference>
<organism evidence="3 4">
    <name type="scientific">Slackia heliotrinireducens (strain ATCC 29202 / DSM 20476 / NCTC 11029 / RHS 1)</name>
    <name type="common">Peptococcus heliotrinreducens</name>
    <dbReference type="NCBI Taxonomy" id="471855"/>
    <lineage>
        <taxon>Bacteria</taxon>
        <taxon>Bacillati</taxon>
        <taxon>Actinomycetota</taxon>
        <taxon>Coriobacteriia</taxon>
        <taxon>Eggerthellales</taxon>
        <taxon>Eggerthellaceae</taxon>
        <taxon>Slackia</taxon>
    </lineage>
</organism>
<dbReference type="AlphaFoldDB" id="C7N522"/>
<reference evidence="3 4" key="1">
    <citation type="journal article" date="2009" name="Stand. Genomic Sci.">
        <title>Complete genome sequence of Slackia heliotrinireducens type strain (RHS 1).</title>
        <authorList>
            <person name="Pukall R."/>
            <person name="Lapidus A."/>
            <person name="Nolan M."/>
            <person name="Copeland A."/>
            <person name="Glavina Del Rio T."/>
            <person name="Lucas S."/>
            <person name="Chen F."/>
            <person name="Tice H."/>
            <person name="Cheng J.F."/>
            <person name="Chertkov O."/>
            <person name="Bruce D."/>
            <person name="Goodwin L."/>
            <person name="Kuske C."/>
            <person name="Brettin T."/>
            <person name="Detter J.C."/>
            <person name="Han C."/>
            <person name="Pitluck S."/>
            <person name="Pati A."/>
            <person name="Mavrommatis K."/>
            <person name="Ivanova N."/>
            <person name="Ovchinnikova G."/>
            <person name="Chen A."/>
            <person name="Palaniappan K."/>
            <person name="Schneider S."/>
            <person name="Rohde M."/>
            <person name="Chain P."/>
            <person name="D'haeseleer P."/>
            <person name="Goker M."/>
            <person name="Bristow J."/>
            <person name="Eisen J.A."/>
            <person name="Markowitz V."/>
            <person name="Kyrpides N.C."/>
            <person name="Klenk H.P."/>
            <person name="Hugenholtz P."/>
        </authorList>
    </citation>
    <scope>NUCLEOTIDE SEQUENCE [LARGE SCALE GENOMIC DNA]</scope>
    <source>
        <strain evidence="4">ATCC 29202 / DSM 20476 / NCTC 11029 / RHS 1</strain>
    </source>
</reference>
<evidence type="ECO:0000259" key="2">
    <source>
        <dbReference type="Pfam" id="PF19238"/>
    </source>
</evidence>
<dbReference type="InterPro" id="IPR045375">
    <property type="entry name" value="Put_radical_SAM-like_N"/>
</dbReference>